<sequence>MDSGEDFLTPEFLNILFFQQKNLVIYPYVDLKHLHSLEVFTASYSHIDLESTALNDLKQVLELESESSYSQSPTFYFIYNIERSQVKDVLSMDNIRCVLNSNDAISDLADGGRFVFYNKKNNHFLNYSGRDLEFENHLISSAQSREVLYDSIQKIKSTASLIFAELNNNNSFAKLPEILKDYDSQYWQKILNFTRNFFEINIPKVEELGQNPQEKVKKKDNLQDFSDEYEVIVSTNKNIGKEFIQCLHEYRSKKVNASHLELEDLFNPLRLYNYLRNKHWKEGISETFLKDWSSMTRSQYTLTEDDLSDFNIIFEKLGVPLILINHIEENKLKNKKGKKVSSSIKRVESSVIPSIRNFPAFKGWMFETLNKIEGLIGIKPITVISNVPHSLESTDLSKKGLEKVIVDLTNILYEDMDEDRNLQTSNVLRIKNLIISKGFDPILVVDASTNYKMDDEKGFKELEKNNVFKQAPAGRKADWTVLMLAQANNCHFITNDLYKEYKEEFGGKWIEENRITLIFVDGQWLFEYP</sequence>
<protein>
    <recommendedName>
        <fullName evidence="1">RNase NYN domain-containing protein</fullName>
    </recommendedName>
</protein>
<comment type="caution">
    <text evidence="2">The sequence shown here is derived from an EMBL/GenBank/DDBJ whole genome shotgun (WGS) entry which is preliminary data.</text>
</comment>
<dbReference type="Gene3D" id="3.40.50.11980">
    <property type="match status" value="1"/>
</dbReference>
<dbReference type="Pfam" id="PF11977">
    <property type="entry name" value="RNase_Zc3h12a"/>
    <property type="match status" value="1"/>
</dbReference>
<name>A0A0F9MKI5_9ZZZZ</name>
<gene>
    <name evidence="2" type="ORF">LCGC14_1063500</name>
</gene>
<dbReference type="EMBL" id="LAZR01004528">
    <property type="protein sequence ID" value="KKN07785.1"/>
    <property type="molecule type" value="Genomic_DNA"/>
</dbReference>
<evidence type="ECO:0000259" key="1">
    <source>
        <dbReference type="Pfam" id="PF11977"/>
    </source>
</evidence>
<reference evidence="2" key="1">
    <citation type="journal article" date="2015" name="Nature">
        <title>Complex archaea that bridge the gap between prokaryotes and eukaryotes.</title>
        <authorList>
            <person name="Spang A."/>
            <person name="Saw J.H."/>
            <person name="Jorgensen S.L."/>
            <person name="Zaremba-Niedzwiedzka K."/>
            <person name="Martijn J."/>
            <person name="Lind A.E."/>
            <person name="van Eijk R."/>
            <person name="Schleper C."/>
            <person name="Guy L."/>
            <person name="Ettema T.J."/>
        </authorList>
    </citation>
    <scope>NUCLEOTIDE SEQUENCE</scope>
</reference>
<feature type="domain" description="RNase NYN" evidence="1">
    <location>
        <begin position="401"/>
        <end position="519"/>
    </location>
</feature>
<dbReference type="InterPro" id="IPR021869">
    <property type="entry name" value="RNase_Zc3h12_NYN"/>
</dbReference>
<evidence type="ECO:0000313" key="2">
    <source>
        <dbReference type="EMBL" id="KKN07785.1"/>
    </source>
</evidence>
<proteinExistence type="predicted"/>
<accession>A0A0F9MKI5</accession>
<dbReference type="AlphaFoldDB" id="A0A0F9MKI5"/>
<organism evidence="2">
    <name type="scientific">marine sediment metagenome</name>
    <dbReference type="NCBI Taxonomy" id="412755"/>
    <lineage>
        <taxon>unclassified sequences</taxon>
        <taxon>metagenomes</taxon>
        <taxon>ecological metagenomes</taxon>
    </lineage>
</organism>